<keyword evidence="1" id="KW-0472">Membrane</keyword>
<protein>
    <submittedName>
        <fullName evidence="2">Uncharacterized protein</fullName>
    </submittedName>
</protein>
<feature type="transmembrane region" description="Helical" evidence="1">
    <location>
        <begin position="38"/>
        <end position="60"/>
    </location>
</feature>
<dbReference type="EMBL" id="UFTJ01000003">
    <property type="protein sequence ID" value="SUV52854.1"/>
    <property type="molecule type" value="Genomic_DNA"/>
</dbReference>
<feature type="transmembrane region" description="Helical" evidence="1">
    <location>
        <begin position="82"/>
        <end position="106"/>
    </location>
</feature>
<name>A0A380ZV16_9FLAO</name>
<dbReference type="Proteomes" id="UP000255515">
    <property type="component" value="Unassembled WGS sequence"/>
</dbReference>
<proteinExistence type="predicted"/>
<evidence type="ECO:0000256" key="1">
    <source>
        <dbReference type="SAM" id="Phobius"/>
    </source>
</evidence>
<accession>A0A380ZV16</accession>
<feature type="transmembrane region" description="Helical" evidence="1">
    <location>
        <begin position="127"/>
        <end position="147"/>
    </location>
</feature>
<sequence length="212" mass="25275">MEEELDLLKRDWNKNHNEFKEYSPQQLFAMTKKKSVSIAKWVFIIALLEICFWALLGWFLDYRKMDGAEREVKSHYFIVEDFLRLIEGVSSILPFVFISVLLYINYKIRVEENPRQLMNKILWMRKSIQWYISIFLVQITLVSIIVITDEIAGSYRNNQAIGETIAYTILMGMFMVMLLIPFVLGIKWIYKKLIYGKMLRKLEENYKELSGD</sequence>
<evidence type="ECO:0000313" key="2">
    <source>
        <dbReference type="EMBL" id="SUV52854.1"/>
    </source>
</evidence>
<keyword evidence="1" id="KW-1133">Transmembrane helix</keyword>
<dbReference type="RefSeq" id="WP_002687967.1">
    <property type="nucleotide sequence ID" value="NZ_UFTJ01000003.1"/>
</dbReference>
<keyword evidence="1" id="KW-0812">Transmembrane</keyword>
<feature type="transmembrane region" description="Helical" evidence="1">
    <location>
        <begin position="167"/>
        <end position="190"/>
    </location>
</feature>
<dbReference type="AlphaFoldDB" id="A0A380ZV16"/>
<organism evidence="2 3">
    <name type="scientific">Bergeyella zoohelcum</name>
    <dbReference type="NCBI Taxonomy" id="1015"/>
    <lineage>
        <taxon>Bacteria</taxon>
        <taxon>Pseudomonadati</taxon>
        <taxon>Bacteroidota</taxon>
        <taxon>Flavobacteriia</taxon>
        <taxon>Flavobacteriales</taxon>
        <taxon>Weeksellaceae</taxon>
        <taxon>Bergeyella</taxon>
    </lineage>
</organism>
<gene>
    <name evidence="2" type="ORF">NCTC11661_02000</name>
</gene>
<evidence type="ECO:0000313" key="3">
    <source>
        <dbReference type="Proteomes" id="UP000255515"/>
    </source>
</evidence>
<reference evidence="2 3" key="1">
    <citation type="submission" date="2018-06" db="EMBL/GenBank/DDBJ databases">
        <authorList>
            <consortium name="Pathogen Informatics"/>
            <person name="Doyle S."/>
        </authorList>
    </citation>
    <scope>NUCLEOTIDE SEQUENCE [LARGE SCALE GENOMIC DNA]</scope>
    <source>
        <strain evidence="2 3">NCTC11661</strain>
    </source>
</reference>